<comment type="caution">
    <text evidence="8">The sequence shown here is derived from an EMBL/GenBank/DDBJ whole genome shotgun (WGS) entry which is preliminary data.</text>
</comment>
<evidence type="ECO:0000256" key="3">
    <source>
        <dbReference type="ARBA" id="ARBA00022989"/>
    </source>
</evidence>
<dbReference type="InterPro" id="IPR002810">
    <property type="entry name" value="NfeD-like_C"/>
</dbReference>
<comment type="subcellular location">
    <subcellularLocation>
        <location evidence="1">Membrane</location>
        <topology evidence="1">Multi-pass membrane protein</topology>
    </subcellularLocation>
</comment>
<dbReference type="SUPFAM" id="SSF141322">
    <property type="entry name" value="NfeD domain-like"/>
    <property type="match status" value="1"/>
</dbReference>
<feature type="transmembrane region" description="Helical" evidence="5">
    <location>
        <begin position="29"/>
        <end position="46"/>
    </location>
</feature>
<evidence type="ECO:0000256" key="5">
    <source>
        <dbReference type="SAM" id="Phobius"/>
    </source>
</evidence>
<dbReference type="Pfam" id="PF24961">
    <property type="entry name" value="NfeD_membrane"/>
    <property type="match status" value="1"/>
</dbReference>
<dbReference type="Proteomes" id="UP000178606">
    <property type="component" value="Unassembled WGS sequence"/>
</dbReference>
<keyword evidence="4 5" id="KW-0472">Membrane</keyword>
<evidence type="ECO:0000256" key="4">
    <source>
        <dbReference type="ARBA" id="ARBA00023136"/>
    </source>
</evidence>
<evidence type="ECO:0000313" key="9">
    <source>
        <dbReference type="Proteomes" id="UP000178606"/>
    </source>
</evidence>
<dbReference type="PANTHER" id="PTHR33507">
    <property type="entry name" value="INNER MEMBRANE PROTEIN YBBJ"/>
    <property type="match status" value="1"/>
</dbReference>
<proteinExistence type="predicted"/>
<dbReference type="EMBL" id="MFKF01000216">
    <property type="protein sequence ID" value="OGG50001.1"/>
    <property type="molecule type" value="Genomic_DNA"/>
</dbReference>
<feature type="domain" description="NfeD integral membrane" evidence="7">
    <location>
        <begin position="3"/>
        <end position="73"/>
    </location>
</feature>
<dbReference type="InterPro" id="IPR012340">
    <property type="entry name" value="NA-bd_OB-fold"/>
</dbReference>
<dbReference type="InterPro" id="IPR052165">
    <property type="entry name" value="Membrane_assoc_protease"/>
</dbReference>
<evidence type="ECO:0000256" key="1">
    <source>
        <dbReference type="ARBA" id="ARBA00004141"/>
    </source>
</evidence>
<protein>
    <submittedName>
        <fullName evidence="8">Uncharacterized protein</fullName>
    </submittedName>
</protein>
<evidence type="ECO:0000256" key="2">
    <source>
        <dbReference type="ARBA" id="ARBA00022692"/>
    </source>
</evidence>
<feature type="transmembrane region" description="Helical" evidence="5">
    <location>
        <begin position="53"/>
        <end position="74"/>
    </location>
</feature>
<feature type="domain" description="NfeD-like C-terminal" evidence="6">
    <location>
        <begin position="99"/>
        <end position="151"/>
    </location>
</feature>
<dbReference type="Pfam" id="PF01957">
    <property type="entry name" value="NfeD"/>
    <property type="match status" value="1"/>
</dbReference>
<gene>
    <name evidence="8" type="ORF">A3F84_02225</name>
</gene>
<dbReference type="Gene3D" id="2.40.50.140">
    <property type="entry name" value="Nucleic acid-binding proteins"/>
    <property type="match status" value="1"/>
</dbReference>
<dbReference type="PANTHER" id="PTHR33507:SF3">
    <property type="entry name" value="INNER MEMBRANE PROTEIN YBBJ"/>
    <property type="match status" value="1"/>
</dbReference>
<sequence length="153" mass="16103">MTELLVVGLFVVGLALVVAEALLPGMIIGILGALCIVASVGLAYFHPDLRNPALAVGELVIALVVVPITFMIAIKKTRLNETLDEKAGVTSFAVDFAPLVEKTGEALTDLRPSGIVLIDGKKYDVITPGEMIARGTRVRVAEASGNRIVVRAL</sequence>
<accession>A0A1F6CLX2</accession>
<keyword evidence="2 5" id="KW-0812">Transmembrane</keyword>
<organism evidence="8 9">
    <name type="scientific">Handelsmanbacteria sp. (strain RIFCSPLOWO2_12_FULL_64_10)</name>
    <dbReference type="NCBI Taxonomy" id="1817868"/>
    <lineage>
        <taxon>Bacteria</taxon>
        <taxon>Candidatus Handelsmaniibacteriota</taxon>
    </lineage>
</organism>
<name>A0A1F6CLX2_HANXR</name>
<reference evidence="8 9" key="1">
    <citation type="journal article" date="2016" name="Nat. Commun.">
        <title>Thousands of microbial genomes shed light on interconnected biogeochemical processes in an aquifer system.</title>
        <authorList>
            <person name="Anantharaman K."/>
            <person name="Brown C.T."/>
            <person name="Hug L.A."/>
            <person name="Sharon I."/>
            <person name="Castelle C.J."/>
            <person name="Probst A.J."/>
            <person name="Thomas B.C."/>
            <person name="Singh A."/>
            <person name="Wilkins M.J."/>
            <person name="Karaoz U."/>
            <person name="Brodie E.L."/>
            <person name="Williams K.H."/>
            <person name="Hubbard S.S."/>
            <person name="Banfield J.F."/>
        </authorList>
    </citation>
    <scope>NUCLEOTIDE SEQUENCE [LARGE SCALE GENOMIC DNA]</scope>
    <source>
        <strain evidence="9">RIFCSPLOWO2_12_FULL_64_10</strain>
    </source>
</reference>
<dbReference type="AlphaFoldDB" id="A0A1F6CLX2"/>
<evidence type="ECO:0000313" key="8">
    <source>
        <dbReference type="EMBL" id="OGG50001.1"/>
    </source>
</evidence>
<dbReference type="InterPro" id="IPR056739">
    <property type="entry name" value="NfeD_membrane"/>
</dbReference>
<evidence type="ECO:0000259" key="6">
    <source>
        <dbReference type="Pfam" id="PF01957"/>
    </source>
</evidence>
<keyword evidence="3 5" id="KW-1133">Transmembrane helix</keyword>
<evidence type="ECO:0000259" key="7">
    <source>
        <dbReference type="Pfam" id="PF24961"/>
    </source>
</evidence>
<dbReference type="GO" id="GO:0005886">
    <property type="term" value="C:plasma membrane"/>
    <property type="evidence" value="ECO:0007669"/>
    <property type="project" value="TreeGrafter"/>
</dbReference>